<evidence type="ECO:0000256" key="3">
    <source>
        <dbReference type="ARBA" id="ARBA00023134"/>
    </source>
</evidence>
<accession>A0A8J1UUU3</accession>
<dbReference type="EMBL" id="CAIIXF020000003">
    <property type="protein sequence ID" value="CAH1778900.1"/>
    <property type="molecule type" value="Genomic_DNA"/>
</dbReference>
<dbReference type="GO" id="GO:0005525">
    <property type="term" value="F:GTP binding"/>
    <property type="evidence" value="ECO:0007669"/>
    <property type="project" value="UniProtKB-KW"/>
</dbReference>
<protein>
    <submittedName>
        <fullName evidence="4">Uncharacterized protein</fullName>
    </submittedName>
</protein>
<dbReference type="OrthoDB" id="10061751at2759"/>
<reference evidence="4" key="1">
    <citation type="submission" date="2022-03" db="EMBL/GenBank/DDBJ databases">
        <authorList>
            <person name="Martin C."/>
        </authorList>
    </citation>
    <scope>NUCLEOTIDE SEQUENCE</scope>
</reference>
<keyword evidence="5" id="KW-1185">Reference proteome</keyword>
<dbReference type="InterPro" id="IPR027417">
    <property type="entry name" value="P-loop_NTPase"/>
</dbReference>
<dbReference type="InterPro" id="IPR045058">
    <property type="entry name" value="GIMA/IAN/Toc"/>
</dbReference>
<evidence type="ECO:0000256" key="1">
    <source>
        <dbReference type="ARBA" id="ARBA00008535"/>
    </source>
</evidence>
<dbReference type="SUPFAM" id="SSF52540">
    <property type="entry name" value="P-loop containing nucleoside triphosphate hydrolases"/>
    <property type="match status" value="1"/>
</dbReference>
<dbReference type="Pfam" id="PF04548">
    <property type="entry name" value="AIG1"/>
    <property type="match status" value="1"/>
</dbReference>
<keyword evidence="2" id="KW-0547">Nucleotide-binding</keyword>
<keyword evidence="3" id="KW-0342">GTP-binding</keyword>
<feature type="non-terminal residue" evidence="4">
    <location>
        <position position="1"/>
    </location>
</feature>
<dbReference type="AlphaFoldDB" id="A0A8J1UUU3"/>
<dbReference type="PANTHER" id="PTHR10903:SF170">
    <property type="entry name" value="GTPASE IMAP FAMILY MEMBER 7"/>
    <property type="match status" value="1"/>
</dbReference>
<comment type="similarity">
    <text evidence="1">Belongs to the TRAFAC class TrmE-Era-EngA-EngB-Septin-like GTPase superfamily. AIG1/Toc34/Toc159-like paraseptin GTPase family. IAN subfamily.</text>
</comment>
<dbReference type="Proteomes" id="UP000749559">
    <property type="component" value="Unassembled WGS sequence"/>
</dbReference>
<dbReference type="PANTHER" id="PTHR10903">
    <property type="entry name" value="GTPASE, IMAP FAMILY MEMBER-RELATED"/>
    <property type="match status" value="1"/>
</dbReference>
<sequence>DKPIRIIIIGKTGVGKSATANTLIGDKKRFNERASITPIAPKCVCETLNHDSNSYKIIDTPGFTNFNQLNSAAAREIAKSMQYGAPGPHVFLFVIRFGQFTRKDRDLIEFIKKLYGEKSTKNHGVVVVTHGDDIKRNINNECVKSGEVDAFVKDLVDSDEDAKELLKACSDRMFVIDNRSTDRWTEASSRFYKNIQEWGLGLSYCNDLHGVAKMMEQERTKGNLEPPKHVLGTIQRALRQDESQGSGIAMAMGIVFVGVSAFVLLRGLYNWFYGSIHYIPTSLSTAWSLAKLCRNGYDQLTSHNTTQRHDAT</sequence>
<dbReference type="InterPro" id="IPR006703">
    <property type="entry name" value="G_AIG1"/>
</dbReference>
<dbReference type="PROSITE" id="PS51720">
    <property type="entry name" value="G_AIG1"/>
    <property type="match status" value="1"/>
</dbReference>
<name>A0A8J1UUU3_OWEFU</name>
<evidence type="ECO:0000313" key="5">
    <source>
        <dbReference type="Proteomes" id="UP000749559"/>
    </source>
</evidence>
<gene>
    <name evidence="4" type="ORF">OFUS_LOCUS5760</name>
</gene>
<organism evidence="4 5">
    <name type="scientific">Owenia fusiformis</name>
    <name type="common">Polychaete worm</name>
    <dbReference type="NCBI Taxonomy" id="6347"/>
    <lineage>
        <taxon>Eukaryota</taxon>
        <taxon>Metazoa</taxon>
        <taxon>Spiralia</taxon>
        <taxon>Lophotrochozoa</taxon>
        <taxon>Annelida</taxon>
        <taxon>Polychaeta</taxon>
        <taxon>Sedentaria</taxon>
        <taxon>Canalipalpata</taxon>
        <taxon>Sabellida</taxon>
        <taxon>Oweniida</taxon>
        <taxon>Oweniidae</taxon>
        <taxon>Owenia</taxon>
    </lineage>
</organism>
<comment type="caution">
    <text evidence="4">The sequence shown here is derived from an EMBL/GenBank/DDBJ whole genome shotgun (WGS) entry which is preliminary data.</text>
</comment>
<evidence type="ECO:0000256" key="2">
    <source>
        <dbReference type="ARBA" id="ARBA00022741"/>
    </source>
</evidence>
<evidence type="ECO:0000313" key="4">
    <source>
        <dbReference type="EMBL" id="CAH1778900.1"/>
    </source>
</evidence>
<proteinExistence type="inferred from homology"/>
<dbReference type="Gene3D" id="3.40.50.300">
    <property type="entry name" value="P-loop containing nucleotide triphosphate hydrolases"/>
    <property type="match status" value="1"/>
</dbReference>